<dbReference type="AlphaFoldDB" id="A0A2G2YN24"/>
<evidence type="ECO:0008006" key="3">
    <source>
        <dbReference type="Google" id="ProtNLM"/>
    </source>
</evidence>
<dbReference type="Proteomes" id="UP000222542">
    <property type="component" value="Unassembled WGS sequence"/>
</dbReference>
<name>A0A2G2YN24_CAPAN</name>
<accession>A0A2G2YN24</accession>
<keyword evidence="2" id="KW-1185">Reference proteome</keyword>
<sequence length="206" mass="23453">MWGSTLASSIVNSSLGLNTFLLDKLIVKKMSEIAFLTRQSLGYYGSWSLFSLSHHYIVWLAAKYAYPTSIAPFVDYTLLGDDILITDIKVAEQYRKLLDRLGVTISESKSIIFYNGTIEFVKRYCTKSMQVDLSPISLRSLLFCRTTLGLCNLSTKYSINISILQRLGGAGYRVRSRLYSTQSKRWERLKVVARKPGRSHPLPLKY</sequence>
<proteinExistence type="predicted"/>
<evidence type="ECO:0000313" key="2">
    <source>
        <dbReference type="Proteomes" id="UP000222542"/>
    </source>
</evidence>
<dbReference type="Pfam" id="PF05919">
    <property type="entry name" value="Mitovir_RNA_pol"/>
    <property type="match status" value="1"/>
</dbReference>
<organism evidence="1 2">
    <name type="scientific">Capsicum annuum</name>
    <name type="common">Capsicum pepper</name>
    <dbReference type="NCBI Taxonomy" id="4072"/>
    <lineage>
        <taxon>Eukaryota</taxon>
        <taxon>Viridiplantae</taxon>
        <taxon>Streptophyta</taxon>
        <taxon>Embryophyta</taxon>
        <taxon>Tracheophyta</taxon>
        <taxon>Spermatophyta</taxon>
        <taxon>Magnoliopsida</taxon>
        <taxon>eudicotyledons</taxon>
        <taxon>Gunneridae</taxon>
        <taxon>Pentapetalae</taxon>
        <taxon>asterids</taxon>
        <taxon>lamiids</taxon>
        <taxon>Solanales</taxon>
        <taxon>Solanaceae</taxon>
        <taxon>Solanoideae</taxon>
        <taxon>Capsiceae</taxon>
        <taxon>Capsicum</taxon>
    </lineage>
</organism>
<dbReference type="STRING" id="4072.A0A2G2YN24"/>
<dbReference type="InterPro" id="IPR008686">
    <property type="entry name" value="RNA_pol_mitovir"/>
</dbReference>
<dbReference type="Gramene" id="PHT71136">
    <property type="protein sequence ID" value="PHT71136"/>
    <property type="gene ID" value="T459_26240"/>
</dbReference>
<reference evidence="1 2" key="1">
    <citation type="journal article" date="2014" name="Nat. Genet.">
        <title>Genome sequence of the hot pepper provides insights into the evolution of pungency in Capsicum species.</title>
        <authorList>
            <person name="Kim S."/>
            <person name="Park M."/>
            <person name="Yeom S.I."/>
            <person name="Kim Y.M."/>
            <person name="Lee J.M."/>
            <person name="Lee H.A."/>
            <person name="Seo E."/>
            <person name="Choi J."/>
            <person name="Cheong K."/>
            <person name="Kim K.T."/>
            <person name="Jung K."/>
            <person name="Lee G.W."/>
            <person name="Oh S.K."/>
            <person name="Bae C."/>
            <person name="Kim S.B."/>
            <person name="Lee H.Y."/>
            <person name="Kim S.Y."/>
            <person name="Kim M.S."/>
            <person name="Kang B.C."/>
            <person name="Jo Y.D."/>
            <person name="Yang H.B."/>
            <person name="Jeong H.J."/>
            <person name="Kang W.H."/>
            <person name="Kwon J.K."/>
            <person name="Shin C."/>
            <person name="Lim J.Y."/>
            <person name="Park J.H."/>
            <person name="Huh J.H."/>
            <person name="Kim J.S."/>
            <person name="Kim B.D."/>
            <person name="Cohen O."/>
            <person name="Paran I."/>
            <person name="Suh M.C."/>
            <person name="Lee S.B."/>
            <person name="Kim Y.K."/>
            <person name="Shin Y."/>
            <person name="Noh S.J."/>
            <person name="Park J."/>
            <person name="Seo Y.S."/>
            <person name="Kwon S.Y."/>
            <person name="Kim H.A."/>
            <person name="Park J.M."/>
            <person name="Kim H.J."/>
            <person name="Choi S.B."/>
            <person name="Bosland P.W."/>
            <person name="Reeves G."/>
            <person name="Jo S.H."/>
            <person name="Lee B.W."/>
            <person name="Cho H.T."/>
            <person name="Choi H.S."/>
            <person name="Lee M.S."/>
            <person name="Yu Y."/>
            <person name="Do Choi Y."/>
            <person name="Park B.S."/>
            <person name="van Deynze A."/>
            <person name="Ashrafi H."/>
            <person name="Hill T."/>
            <person name="Kim W.T."/>
            <person name="Pai H.S."/>
            <person name="Ahn H.K."/>
            <person name="Yeam I."/>
            <person name="Giovannoni J.J."/>
            <person name="Rose J.K."/>
            <person name="Sorensen I."/>
            <person name="Lee S.J."/>
            <person name="Kim R.W."/>
            <person name="Choi I.Y."/>
            <person name="Choi B.S."/>
            <person name="Lim J.S."/>
            <person name="Lee Y.H."/>
            <person name="Choi D."/>
        </authorList>
    </citation>
    <scope>NUCLEOTIDE SEQUENCE [LARGE SCALE GENOMIC DNA]</scope>
    <source>
        <strain evidence="2">cv. CM334</strain>
    </source>
</reference>
<dbReference type="OMA" id="KMSEIAF"/>
<protein>
    <recommendedName>
        <fullName evidence="3">Reverse transcriptase domain-containing protein</fullName>
    </recommendedName>
</protein>
<evidence type="ECO:0000313" key="1">
    <source>
        <dbReference type="EMBL" id="PHT71136.1"/>
    </source>
</evidence>
<dbReference type="PANTHER" id="PTHR34456:SF13">
    <property type="entry name" value="REVERSE TRANSCRIPTASE DOMAIN-CONTAINING PROTEIN"/>
    <property type="match status" value="1"/>
</dbReference>
<gene>
    <name evidence="1" type="ORF">T459_26240</name>
</gene>
<dbReference type="EMBL" id="AYRZ02000010">
    <property type="protein sequence ID" value="PHT71136.1"/>
    <property type="molecule type" value="Genomic_DNA"/>
</dbReference>
<comment type="caution">
    <text evidence="1">The sequence shown here is derived from an EMBL/GenBank/DDBJ whole genome shotgun (WGS) entry which is preliminary data.</text>
</comment>
<reference evidence="1 2" key="2">
    <citation type="journal article" date="2017" name="Genome Biol.">
        <title>New reference genome sequences of hot pepper reveal the massive evolution of plant disease-resistance genes by retroduplication.</title>
        <authorList>
            <person name="Kim S."/>
            <person name="Park J."/>
            <person name="Yeom S.I."/>
            <person name="Kim Y.M."/>
            <person name="Seo E."/>
            <person name="Kim K.T."/>
            <person name="Kim M.S."/>
            <person name="Lee J.M."/>
            <person name="Cheong K."/>
            <person name="Shin H.S."/>
            <person name="Kim S.B."/>
            <person name="Han K."/>
            <person name="Lee J."/>
            <person name="Park M."/>
            <person name="Lee H.A."/>
            <person name="Lee H.Y."/>
            <person name="Lee Y."/>
            <person name="Oh S."/>
            <person name="Lee J.H."/>
            <person name="Choi E."/>
            <person name="Choi E."/>
            <person name="Lee S.E."/>
            <person name="Jeon J."/>
            <person name="Kim H."/>
            <person name="Choi G."/>
            <person name="Song H."/>
            <person name="Lee J."/>
            <person name="Lee S.C."/>
            <person name="Kwon J.K."/>
            <person name="Lee H.Y."/>
            <person name="Koo N."/>
            <person name="Hong Y."/>
            <person name="Kim R.W."/>
            <person name="Kang W.H."/>
            <person name="Huh J.H."/>
            <person name="Kang B.C."/>
            <person name="Yang T.J."/>
            <person name="Lee Y.H."/>
            <person name="Bennetzen J.L."/>
            <person name="Choi D."/>
        </authorList>
    </citation>
    <scope>NUCLEOTIDE SEQUENCE [LARGE SCALE GENOMIC DNA]</scope>
    <source>
        <strain evidence="2">cv. CM334</strain>
    </source>
</reference>
<dbReference type="PANTHER" id="PTHR34456">
    <property type="entry name" value="MITOVIRUS RNA-DEPENDENT RNA POLYMERASE"/>
    <property type="match status" value="1"/>
</dbReference>